<accession>A0ACB8XF34</accession>
<reference evidence="2" key="1">
    <citation type="journal article" date="2022" name="Mol. Ecol. Resour.">
        <title>The genomes of chicory, endive, great burdock and yacon provide insights into Asteraceae palaeo-polyploidization history and plant inulin production.</title>
        <authorList>
            <person name="Fan W."/>
            <person name="Wang S."/>
            <person name="Wang H."/>
            <person name="Wang A."/>
            <person name="Jiang F."/>
            <person name="Liu H."/>
            <person name="Zhao H."/>
            <person name="Xu D."/>
            <person name="Zhang Y."/>
        </authorList>
    </citation>
    <scope>NUCLEOTIDE SEQUENCE [LARGE SCALE GENOMIC DNA]</scope>
    <source>
        <strain evidence="2">cv. Niubang</strain>
    </source>
</reference>
<organism evidence="1 2">
    <name type="scientific">Arctium lappa</name>
    <name type="common">Greater burdock</name>
    <name type="synonym">Lappa major</name>
    <dbReference type="NCBI Taxonomy" id="4217"/>
    <lineage>
        <taxon>Eukaryota</taxon>
        <taxon>Viridiplantae</taxon>
        <taxon>Streptophyta</taxon>
        <taxon>Embryophyta</taxon>
        <taxon>Tracheophyta</taxon>
        <taxon>Spermatophyta</taxon>
        <taxon>Magnoliopsida</taxon>
        <taxon>eudicotyledons</taxon>
        <taxon>Gunneridae</taxon>
        <taxon>Pentapetalae</taxon>
        <taxon>asterids</taxon>
        <taxon>campanulids</taxon>
        <taxon>Asterales</taxon>
        <taxon>Asteraceae</taxon>
        <taxon>Carduoideae</taxon>
        <taxon>Cardueae</taxon>
        <taxon>Arctiinae</taxon>
        <taxon>Arctium</taxon>
    </lineage>
</organism>
<evidence type="ECO:0000313" key="2">
    <source>
        <dbReference type="Proteomes" id="UP001055879"/>
    </source>
</evidence>
<reference evidence="1 2" key="2">
    <citation type="journal article" date="2022" name="Mol. Ecol. Resour.">
        <title>The genomes of chicory, endive, great burdock and yacon provide insights into Asteraceae paleo-polyploidization history and plant inulin production.</title>
        <authorList>
            <person name="Fan W."/>
            <person name="Wang S."/>
            <person name="Wang H."/>
            <person name="Wang A."/>
            <person name="Jiang F."/>
            <person name="Liu H."/>
            <person name="Zhao H."/>
            <person name="Xu D."/>
            <person name="Zhang Y."/>
        </authorList>
    </citation>
    <scope>NUCLEOTIDE SEQUENCE [LARGE SCALE GENOMIC DNA]</scope>
    <source>
        <strain evidence="2">cv. Niubang</strain>
    </source>
</reference>
<gene>
    <name evidence="1" type="ORF">L6452_43809</name>
</gene>
<name>A0ACB8XF34_ARCLA</name>
<keyword evidence="2" id="KW-1185">Reference proteome</keyword>
<comment type="caution">
    <text evidence="1">The sequence shown here is derived from an EMBL/GenBank/DDBJ whole genome shotgun (WGS) entry which is preliminary data.</text>
</comment>
<proteinExistence type="predicted"/>
<protein>
    <submittedName>
        <fullName evidence="1">Uncharacterized protein</fullName>
    </submittedName>
</protein>
<dbReference type="Proteomes" id="UP001055879">
    <property type="component" value="Linkage Group LG18"/>
</dbReference>
<dbReference type="EMBL" id="CM042064">
    <property type="protein sequence ID" value="KAI3665186.1"/>
    <property type="molecule type" value="Genomic_DNA"/>
</dbReference>
<evidence type="ECO:0000313" key="1">
    <source>
        <dbReference type="EMBL" id="KAI3665186.1"/>
    </source>
</evidence>
<sequence>MCSIPSQVERVGEVAYKLEVLGDLRSIHNTFHVSSLRKCLAEVDMAVPLQDIRVDEKLSFNEESESIVDQKVKRPRTKDISLVKVQWKFHKGREAMWGLESEMKFKYLDLFNKEIPGTESL</sequence>